<evidence type="ECO:0000313" key="3">
    <source>
        <dbReference type="Proteomes" id="UP001296104"/>
    </source>
</evidence>
<feature type="region of interest" description="Disordered" evidence="1">
    <location>
        <begin position="213"/>
        <end position="251"/>
    </location>
</feature>
<dbReference type="PANTHER" id="PTHR48100:SF54">
    <property type="entry name" value="PHOSPHATASE SPAC5H10.03-RELATED"/>
    <property type="match status" value="1"/>
</dbReference>
<sequence>MTYVIPARAWHATNVAKGGEKIHDPVLTDEGIEQAKELCRNFPHHDDIDMLMASPMKRTIQTCQYGFAPAVKTGHKILLMPLAQEGSDEPMDTGSSKEEIEAIFGDLVDAQRLDLFSYWHTNQGRFAADGNSLIERARSLRNTLKQRPEKNIAIVSHGLFAHFIVGNVDEDGKQTTRMWSNTECRSFVFADAGGNDSDAPLVELQESIDRRPDLEKVTSGHVLSTDGTRRNSAGQVVSNGKVQSSNEARAP</sequence>
<evidence type="ECO:0000313" key="2">
    <source>
        <dbReference type="EMBL" id="CAK3917351.1"/>
    </source>
</evidence>
<gene>
    <name evidence="2" type="ORF">LECACI_7A002714</name>
</gene>
<name>A0AAI8YVE7_9PEZI</name>
<dbReference type="EMBL" id="CAVMBE010000012">
    <property type="protein sequence ID" value="CAK3917351.1"/>
    <property type="molecule type" value="Genomic_DNA"/>
</dbReference>
<organism evidence="2 3">
    <name type="scientific">Lecanosticta acicola</name>
    <dbReference type="NCBI Taxonomy" id="111012"/>
    <lineage>
        <taxon>Eukaryota</taxon>
        <taxon>Fungi</taxon>
        <taxon>Dikarya</taxon>
        <taxon>Ascomycota</taxon>
        <taxon>Pezizomycotina</taxon>
        <taxon>Dothideomycetes</taxon>
        <taxon>Dothideomycetidae</taxon>
        <taxon>Mycosphaerellales</taxon>
        <taxon>Mycosphaerellaceae</taxon>
        <taxon>Lecanosticta</taxon>
    </lineage>
</organism>
<dbReference type="InterPro" id="IPR013078">
    <property type="entry name" value="His_Pase_superF_clade-1"/>
</dbReference>
<dbReference type="Gene3D" id="3.40.50.1240">
    <property type="entry name" value="Phosphoglycerate mutase-like"/>
    <property type="match status" value="1"/>
</dbReference>
<dbReference type="GO" id="GO:0016791">
    <property type="term" value="F:phosphatase activity"/>
    <property type="evidence" value="ECO:0007669"/>
    <property type="project" value="TreeGrafter"/>
</dbReference>
<evidence type="ECO:0000256" key="1">
    <source>
        <dbReference type="SAM" id="MobiDB-lite"/>
    </source>
</evidence>
<dbReference type="Proteomes" id="UP001296104">
    <property type="component" value="Unassembled WGS sequence"/>
</dbReference>
<dbReference type="Pfam" id="PF00300">
    <property type="entry name" value="His_Phos_1"/>
    <property type="match status" value="1"/>
</dbReference>
<dbReference type="CDD" id="cd07067">
    <property type="entry name" value="HP_PGM_like"/>
    <property type="match status" value="1"/>
</dbReference>
<dbReference type="InterPro" id="IPR050275">
    <property type="entry name" value="PGM_Phosphatase"/>
</dbReference>
<proteinExistence type="predicted"/>
<dbReference type="SUPFAM" id="SSF53254">
    <property type="entry name" value="Phosphoglycerate mutase-like"/>
    <property type="match status" value="1"/>
</dbReference>
<dbReference type="GO" id="GO:0005737">
    <property type="term" value="C:cytoplasm"/>
    <property type="evidence" value="ECO:0007669"/>
    <property type="project" value="TreeGrafter"/>
</dbReference>
<dbReference type="PANTHER" id="PTHR48100">
    <property type="entry name" value="BROAD-SPECIFICITY PHOSPHATASE YOR283W-RELATED"/>
    <property type="match status" value="1"/>
</dbReference>
<feature type="compositionally biased region" description="Polar residues" evidence="1">
    <location>
        <begin position="221"/>
        <end position="251"/>
    </location>
</feature>
<dbReference type="InterPro" id="IPR029033">
    <property type="entry name" value="His_PPase_superfam"/>
</dbReference>
<dbReference type="AlphaFoldDB" id="A0AAI8YVE7"/>
<comment type="caution">
    <text evidence="2">The sequence shown here is derived from an EMBL/GenBank/DDBJ whole genome shotgun (WGS) entry which is preliminary data.</text>
</comment>
<protein>
    <submittedName>
        <fullName evidence="2">Phosphoglycerate mutase</fullName>
    </submittedName>
</protein>
<reference evidence="2" key="1">
    <citation type="submission" date="2023-11" db="EMBL/GenBank/DDBJ databases">
        <authorList>
            <person name="Alioto T."/>
            <person name="Alioto T."/>
            <person name="Gomez Garrido J."/>
        </authorList>
    </citation>
    <scope>NUCLEOTIDE SEQUENCE</scope>
</reference>
<keyword evidence="3" id="KW-1185">Reference proteome</keyword>
<accession>A0AAI8YVE7</accession>